<dbReference type="RefSeq" id="WP_046501615.1">
    <property type="nucleotide sequence ID" value="NZ_LN831776.1"/>
</dbReference>
<protein>
    <submittedName>
        <fullName evidence="3">Putative secreted protein</fullName>
    </submittedName>
</protein>
<reference evidence="4" key="1">
    <citation type="submission" date="2015-03" db="EMBL/GenBank/DDBJ databases">
        <authorList>
            <person name="Wibberg D."/>
        </authorList>
    </citation>
    <scope>NUCLEOTIDE SEQUENCE [LARGE SCALE GENOMIC DNA]</scope>
</reference>
<keyword evidence="2" id="KW-0732">Signal</keyword>
<accession>A0A0E4H7W1</accession>
<dbReference type="EMBL" id="LN831776">
    <property type="protein sequence ID" value="CQR53488.1"/>
    <property type="molecule type" value="Genomic_DNA"/>
</dbReference>
<sequence length="269" mass="28180">MITVKKILGHSALAALLLVLAACNSASEAEPQQTQGSPSPSASASAAPSASASAAPSASASAAPSTSASAVPSAPASAAPASSEPAESQVPQASGAPEEGTPPTAMEAATTVLRALSRGNMETLASWAHPDKGVRFSPYAHVDTATDLVFTRDQLEGLMKDSKPYVWGKFAGSGEAIKLTFAEYFKRFVYDADFMNKAETALNKGLGQGTTLNNINEVYPKDSYDFVEYHIAGVDPANEGMDWRSLRLVFEKMGEDRALVGIVHDQWTP</sequence>
<evidence type="ECO:0000256" key="2">
    <source>
        <dbReference type="SAM" id="SignalP"/>
    </source>
</evidence>
<feature type="compositionally biased region" description="Low complexity" evidence="1">
    <location>
        <begin position="37"/>
        <end position="88"/>
    </location>
</feature>
<evidence type="ECO:0000256" key="1">
    <source>
        <dbReference type="SAM" id="MobiDB-lite"/>
    </source>
</evidence>
<feature type="chain" id="PRO_5002420642" evidence="2">
    <location>
        <begin position="29"/>
        <end position="269"/>
    </location>
</feature>
<gene>
    <name evidence="3" type="ORF">PRIO_1395</name>
</gene>
<dbReference type="AlphaFoldDB" id="A0A0E4H7W1"/>
<dbReference type="KEGG" id="pri:PRIO_1395"/>
<dbReference type="Proteomes" id="UP000033163">
    <property type="component" value="Chromosome I"/>
</dbReference>
<feature type="signal peptide" evidence="2">
    <location>
        <begin position="1"/>
        <end position="28"/>
    </location>
</feature>
<dbReference type="PATRIC" id="fig|1073571.4.peg.1456"/>
<dbReference type="HOGENOM" id="CLU_087837_0_0_9"/>
<dbReference type="PROSITE" id="PS51257">
    <property type="entry name" value="PROKAR_LIPOPROTEIN"/>
    <property type="match status" value="1"/>
</dbReference>
<feature type="region of interest" description="Disordered" evidence="1">
    <location>
        <begin position="25"/>
        <end position="103"/>
    </location>
</feature>
<proteinExistence type="predicted"/>
<feature type="compositionally biased region" description="Polar residues" evidence="1">
    <location>
        <begin position="25"/>
        <end position="36"/>
    </location>
</feature>
<evidence type="ECO:0000313" key="4">
    <source>
        <dbReference type="Proteomes" id="UP000033163"/>
    </source>
</evidence>
<name>A0A0E4H7W1_9BACL</name>
<evidence type="ECO:0000313" key="3">
    <source>
        <dbReference type="EMBL" id="CQR53488.1"/>
    </source>
</evidence>
<organism evidence="3 4">
    <name type="scientific">Paenibacillus riograndensis SBR5</name>
    <dbReference type="NCBI Taxonomy" id="1073571"/>
    <lineage>
        <taxon>Bacteria</taxon>
        <taxon>Bacillati</taxon>
        <taxon>Bacillota</taxon>
        <taxon>Bacilli</taxon>
        <taxon>Bacillales</taxon>
        <taxon>Paenibacillaceae</taxon>
        <taxon>Paenibacillus</taxon>
        <taxon>Paenibacillus sonchi group</taxon>
    </lineage>
</organism>